<comment type="caution">
    <text evidence="1">The sequence shown here is derived from an EMBL/GenBank/DDBJ whole genome shotgun (WGS) entry which is preliminary data.</text>
</comment>
<name>A0ACC1YXU4_MELAZ</name>
<keyword evidence="2" id="KW-1185">Reference proteome</keyword>
<dbReference type="Proteomes" id="UP001164539">
    <property type="component" value="Chromosome 1"/>
</dbReference>
<protein>
    <submittedName>
        <fullName evidence="1">Embryo sac development arrest 6</fullName>
    </submittedName>
</protein>
<organism evidence="1 2">
    <name type="scientific">Melia azedarach</name>
    <name type="common">Chinaberry tree</name>
    <dbReference type="NCBI Taxonomy" id="155640"/>
    <lineage>
        <taxon>Eukaryota</taxon>
        <taxon>Viridiplantae</taxon>
        <taxon>Streptophyta</taxon>
        <taxon>Embryophyta</taxon>
        <taxon>Tracheophyta</taxon>
        <taxon>Spermatophyta</taxon>
        <taxon>Magnoliopsida</taxon>
        <taxon>eudicotyledons</taxon>
        <taxon>Gunneridae</taxon>
        <taxon>Pentapetalae</taxon>
        <taxon>rosids</taxon>
        <taxon>malvids</taxon>
        <taxon>Sapindales</taxon>
        <taxon>Meliaceae</taxon>
        <taxon>Melia</taxon>
    </lineage>
</organism>
<sequence length="150" mass="16471">MNTKTMRLPPRRVLTPTKRKDRDEIDGPKPSTTKSLKPTTFQAGSERAQATAAEQADSSNQLLAGYLAHEFLTKGTLFGQPFDPARSQAVAVPVAKVRQEKKEEAEPSKGAEPQGEKYQRYVEVASLLKTDGAHIAGIVNPTQLARFLHM</sequence>
<evidence type="ECO:0000313" key="1">
    <source>
        <dbReference type="EMBL" id="KAJ4728296.1"/>
    </source>
</evidence>
<dbReference type="EMBL" id="CM051394">
    <property type="protein sequence ID" value="KAJ4728296.1"/>
    <property type="molecule type" value="Genomic_DNA"/>
</dbReference>
<gene>
    <name evidence="1" type="ORF">OWV82_001251</name>
</gene>
<evidence type="ECO:0000313" key="2">
    <source>
        <dbReference type="Proteomes" id="UP001164539"/>
    </source>
</evidence>
<proteinExistence type="predicted"/>
<accession>A0ACC1YXU4</accession>
<reference evidence="1 2" key="1">
    <citation type="journal article" date="2023" name="Science">
        <title>Complex scaffold remodeling in plant triterpene biosynthesis.</title>
        <authorList>
            <person name="De La Pena R."/>
            <person name="Hodgson H."/>
            <person name="Liu J.C."/>
            <person name="Stephenson M.J."/>
            <person name="Martin A.C."/>
            <person name="Owen C."/>
            <person name="Harkess A."/>
            <person name="Leebens-Mack J."/>
            <person name="Jimenez L.E."/>
            <person name="Osbourn A."/>
            <person name="Sattely E.S."/>
        </authorList>
    </citation>
    <scope>NUCLEOTIDE SEQUENCE [LARGE SCALE GENOMIC DNA]</scope>
    <source>
        <strain evidence="2">cv. JPN11</strain>
        <tissue evidence="1">Leaf</tissue>
    </source>
</reference>